<dbReference type="EMBL" id="JBHSFP010000028">
    <property type="protein sequence ID" value="MFC4535071.1"/>
    <property type="molecule type" value="Genomic_DNA"/>
</dbReference>
<evidence type="ECO:0000313" key="1">
    <source>
        <dbReference type="EMBL" id="MFC4535071.1"/>
    </source>
</evidence>
<dbReference type="RefSeq" id="WP_380846952.1">
    <property type="nucleotide sequence ID" value="NZ_JBHSFP010000028.1"/>
</dbReference>
<reference evidence="2" key="1">
    <citation type="journal article" date="2019" name="Int. J. Syst. Evol. Microbiol.">
        <title>The Global Catalogue of Microorganisms (GCM) 10K type strain sequencing project: providing services to taxonomists for standard genome sequencing and annotation.</title>
        <authorList>
            <consortium name="The Broad Institute Genomics Platform"/>
            <consortium name="The Broad Institute Genome Sequencing Center for Infectious Disease"/>
            <person name="Wu L."/>
            <person name="Ma J."/>
        </authorList>
    </citation>
    <scope>NUCLEOTIDE SEQUENCE [LARGE SCALE GENOMIC DNA]</scope>
    <source>
        <strain evidence="2">CGMCC 4.7132</strain>
    </source>
</reference>
<accession>A0ABV9CPI4</accession>
<evidence type="ECO:0000313" key="2">
    <source>
        <dbReference type="Proteomes" id="UP001596004"/>
    </source>
</evidence>
<comment type="caution">
    <text evidence="1">The sequence shown here is derived from an EMBL/GenBank/DDBJ whole genome shotgun (WGS) entry which is preliminary data.</text>
</comment>
<proteinExistence type="predicted"/>
<keyword evidence="2" id="KW-1185">Reference proteome</keyword>
<sequence>MALVDVDGLTDGELAQVRRMAARWSLTSSRDTPFGEVMAELAKALQRVEQERAFRLMQFIYGAEVPPDWDTAVAALSDPEE</sequence>
<organism evidence="1 2">
    <name type="scientific">Sphaerisporangium dianthi</name>
    <dbReference type="NCBI Taxonomy" id="1436120"/>
    <lineage>
        <taxon>Bacteria</taxon>
        <taxon>Bacillati</taxon>
        <taxon>Actinomycetota</taxon>
        <taxon>Actinomycetes</taxon>
        <taxon>Streptosporangiales</taxon>
        <taxon>Streptosporangiaceae</taxon>
        <taxon>Sphaerisporangium</taxon>
    </lineage>
</organism>
<gene>
    <name evidence="1" type="ORF">ACFO60_30285</name>
</gene>
<name>A0ABV9CPI4_9ACTN</name>
<dbReference type="Proteomes" id="UP001596004">
    <property type="component" value="Unassembled WGS sequence"/>
</dbReference>
<protein>
    <submittedName>
        <fullName evidence="1">Uncharacterized protein</fullName>
    </submittedName>
</protein>